<evidence type="ECO:0000256" key="1">
    <source>
        <dbReference type="SAM" id="MobiDB-lite"/>
    </source>
</evidence>
<comment type="caution">
    <text evidence="3">The sequence shown here is derived from an EMBL/GenBank/DDBJ whole genome shotgun (WGS) entry which is preliminary data.</text>
</comment>
<dbReference type="GO" id="GO:0007059">
    <property type="term" value="P:chromosome segregation"/>
    <property type="evidence" value="ECO:0007669"/>
    <property type="project" value="TreeGrafter"/>
</dbReference>
<feature type="compositionally biased region" description="Acidic residues" evidence="1">
    <location>
        <begin position="666"/>
        <end position="690"/>
    </location>
</feature>
<gene>
    <name evidence="3" type="ORF">GNZ13_30135</name>
</gene>
<dbReference type="Gene3D" id="3.90.1530.30">
    <property type="match status" value="1"/>
</dbReference>
<protein>
    <submittedName>
        <fullName evidence="3">Chromosome partitioning protein ParB</fullName>
    </submittedName>
</protein>
<proteinExistence type="predicted"/>
<dbReference type="InterPro" id="IPR036086">
    <property type="entry name" value="ParB/Sulfiredoxin_sf"/>
</dbReference>
<dbReference type="GO" id="GO:0005694">
    <property type="term" value="C:chromosome"/>
    <property type="evidence" value="ECO:0007669"/>
    <property type="project" value="TreeGrafter"/>
</dbReference>
<reference evidence="3 4" key="1">
    <citation type="submission" date="2019-11" db="EMBL/GenBank/DDBJ databases">
        <title>Metabolism of dissolved organic matter in forest soils.</title>
        <authorList>
            <person name="Cyle K.T."/>
            <person name="Wilhelm R.C."/>
            <person name="Martinez C.E."/>
        </authorList>
    </citation>
    <scope>NUCLEOTIDE SEQUENCE [LARGE SCALE GENOMIC DNA]</scope>
    <source>
        <strain evidence="3 4">5N</strain>
    </source>
</reference>
<dbReference type="Gene3D" id="1.10.10.2830">
    <property type="match status" value="1"/>
</dbReference>
<dbReference type="SMART" id="SM00470">
    <property type="entry name" value="ParB"/>
    <property type="match status" value="1"/>
</dbReference>
<dbReference type="InterPro" id="IPR003115">
    <property type="entry name" value="ParB_N"/>
</dbReference>
<feature type="domain" description="ParB-like N-terminal" evidence="2">
    <location>
        <begin position="30"/>
        <end position="128"/>
    </location>
</feature>
<dbReference type="SUPFAM" id="SSF110849">
    <property type="entry name" value="ParB/Sulfiredoxin"/>
    <property type="match status" value="1"/>
</dbReference>
<dbReference type="PANTHER" id="PTHR33375:SF7">
    <property type="entry name" value="CHROMOSOME 2-PARTITIONING PROTEIN PARB-RELATED"/>
    <property type="match status" value="1"/>
</dbReference>
<dbReference type="RefSeq" id="WP_172171418.1">
    <property type="nucleotide sequence ID" value="NZ_WOEZ01000178.1"/>
</dbReference>
<dbReference type="InterPro" id="IPR050336">
    <property type="entry name" value="Chromosome_partition/occlusion"/>
</dbReference>
<dbReference type="SUPFAM" id="SSF109709">
    <property type="entry name" value="KorB DNA-binding domain-like"/>
    <property type="match status" value="1"/>
</dbReference>
<dbReference type="EMBL" id="WOEZ01000178">
    <property type="protein sequence ID" value="NPT58703.1"/>
    <property type="molecule type" value="Genomic_DNA"/>
</dbReference>
<evidence type="ECO:0000313" key="4">
    <source>
        <dbReference type="Proteomes" id="UP000655523"/>
    </source>
</evidence>
<dbReference type="Pfam" id="PF02195">
    <property type="entry name" value="ParB_N"/>
    <property type="match status" value="1"/>
</dbReference>
<keyword evidence="4" id="KW-1185">Reference proteome</keyword>
<sequence length="690" mass="76093">MEASEQKAVAAASSVPDALETSFGSEAQIEYVPYGRLCRSPLNVRKKAPTGIEALAGTIAGKGLIQNLVVHEMKGREKVPKLGVCAGQRRLAALDLLFSQGHITKDYQVPVLIVSDGEAVAASLIENREREAMSIADESVAFRLLTEEGKSVAHVAALFKVSEMVVRRALKIANLAPALLDLLRDDKLDYEQAKVLALADDHATQERVWNDAPNAWQRRPSELRAALTKAELDASENPLAKFVGLDAYEAAGGYVRRDLFSDDQNAGYIADADLLHRLATDRLIELSQAVAAEGWCFVETRTRCYQAELFQYDRIASTTRKPTKAEKAELAKLVATRDEAKAALDAYYADQDSEEDEALWEKLDNALNDASAAVDAYAERFETFAADDMKQAGAFVAIDEDGKVQITRGLRCREINDADAGSIAQLAHAQRNRDLPPKAKPLHGEKLCKRLTAHRTAAVQIELAQQPTVALAVLMYRMIPAVFDDVYGQSYIDHAVRIDVHTSRDALVSNADDMADSAAWKALEVERTKWSRMLPKRTDELLAWLLQQDVDVMSNLFAFCVAATVDSISPVDRAHPVNEVANTLELDLTRYWKPTRAGYFEHVSKDRIVTVVGETISSQAVGELRGMKKGDAAAAAELRMTDSGWLPEVLRNREVPRHVTYRHWEDDEESDADGTQDECNDGDAEEAEAA</sequence>
<organism evidence="3 4">
    <name type="scientific">Paraburkholderia elongata</name>
    <dbReference type="NCBI Taxonomy" id="2675747"/>
    <lineage>
        <taxon>Bacteria</taxon>
        <taxon>Pseudomonadati</taxon>
        <taxon>Pseudomonadota</taxon>
        <taxon>Betaproteobacteria</taxon>
        <taxon>Burkholderiales</taxon>
        <taxon>Burkholderiaceae</taxon>
        <taxon>Paraburkholderia</taxon>
    </lineage>
</organism>
<dbReference type="AlphaFoldDB" id="A0A972NUI9"/>
<feature type="region of interest" description="Disordered" evidence="1">
    <location>
        <begin position="661"/>
        <end position="690"/>
    </location>
</feature>
<dbReference type="PANTHER" id="PTHR33375">
    <property type="entry name" value="CHROMOSOME-PARTITIONING PROTEIN PARB-RELATED"/>
    <property type="match status" value="1"/>
</dbReference>
<dbReference type="Proteomes" id="UP000655523">
    <property type="component" value="Unassembled WGS sequence"/>
</dbReference>
<accession>A0A972NUI9</accession>
<evidence type="ECO:0000313" key="3">
    <source>
        <dbReference type="EMBL" id="NPT58703.1"/>
    </source>
</evidence>
<evidence type="ECO:0000259" key="2">
    <source>
        <dbReference type="SMART" id="SM00470"/>
    </source>
</evidence>
<name>A0A972NUI9_9BURK</name>
<dbReference type="CDD" id="cd16406">
    <property type="entry name" value="ParB_N_like"/>
    <property type="match status" value="1"/>
</dbReference>